<dbReference type="InterPro" id="IPR006203">
    <property type="entry name" value="GHMP_knse_ATP-bd_CS"/>
</dbReference>
<dbReference type="GO" id="GO:0009088">
    <property type="term" value="P:threonine biosynthetic process"/>
    <property type="evidence" value="ECO:0007669"/>
    <property type="project" value="UniProtKB-UniRule"/>
</dbReference>
<evidence type="ECO:0000256" key="10">
    <source>
        <dbReference type="ARBA" id="ARBA00022840"/>
    </source>
</evidence>
<comment type="pathway">
    <text evidence="1 13">Amino-acid biosynthesis; L-threonine biosynthesis; L-threonine from L-aspartate: step 4/5.</text>
</comment>
<dbReference type="PANTHER" id="PTHR20861">
    <property type="entry name" value="HOMOSERINE/4-DIPHOSPHOCYTIDYL-2-C-METHYL-D-ERYTHRITOL KINASE"/>
    <property type="match status" value="1"/>
</dbReference>
<evidence type="ECO:0000256" key="1">
    <source>
        <dbReference type="ARBA" id="ARBA00005015"/>
    </source>
</evidence>
<keyword evidence="9 13" id="KW-0418">Kinase</keyword>
<organism evidence="15 16">
    <name type="scientific">Solicola gregarius</name>
    <dbReference type="NCBI Taxonomy" id="2908642"/>
    <lineage>
        <taxon>Bacteria</taxon>
        <taxon>Bacillati</taxon>
        <taxon>Actinomycetota</taxon>
        <taxon>Actinomycetes</taxon>
        <taxon>Propionibacteriales</taxon>
        <taxon>Nocardioidaceae</taxon>
        <taxon>Solicola</taxon>
    </lineage>
</organism>
<comment type="similarity">
    <text evidence="2 13">Belongs to the GHMP kinase family. Homoserine kinase subfamily.</text>
</comment>
<dbReference type="Gene3D" id="3.30.70.890">
    <property type="entry name" value="GHMP kinase, C-terminal domain"/>
    <property type="match status" value="1"/>
</dbReference>
<dbReference type="EC" id="2.7.1.39" evidence="3 13"/>
<dbReference type="InterPro" id="IPR000870">
    <property type="entry name" value="Homoserine_kinase"/>
</dbReference>
<dbReference type="RefSeq" id="WP_271634838.1">
    <property type="nucleotide sequence ID" value="NZ_CP094970.1"/>
</dbReference>
<evidence type="ECO:0000256" key="7">
    <source>
        <dbReference type="ARBA" id="ARBA00022697"/>
    </source>
</evidence>
<evidence type="ECO:0000256" key="12">
    <source>
        <dbReference type="ARBA" id="ARBA00049954"/>
    </source>
</evidence>
<keyword evidence="16" id="KW-1185">Reference proteome</keyword>
<keyword evidence="13" id="KW-0963">Cytoplasm</keyword>
<keyword evidence="6 13" id="KW-0808">Transferase</keyword>
<evidence type="ECO:0000256" key="9">
    <source>
        <dbReference type="ARBA" id="ARBA00022777"/>
    </source>
</evidence>
<evidence type="ECO:0000259" key="14">
    <source>
        <dbReference type="Pfam" id="PF00288"/>
    </source>
</evidence>
<keyword evidence="10 13" id="KW-0067">ATP-binding</keyword>
<evidence type="ECO:0000313" key="15">
    <source>
        <dbReference type="EMBL" id="UYM05992.1"/>
    </source>
</evidence>
<dbReference type="InterPro" id="IPR006204">
    <property type="entry name" value="GHMP_kinase_N_dom"/>
</dbReference>
<dbReference type="GO" id="GO:0004413">
    <property type="term" value="F:homoserine kinase activity"/>
    <property type="evidence" value="ECO:0007669"/>
    <property type="project" value="UniProtKB-UniRule"/>
</dbReference>
<dbReference type="InterPro" id="IPR036554">
    <property type="entry name" value="GHMP_kinase_C_sf"/>
</dbReference>
<evidence type="ECO:0000313" key="16">
    <source>
        <dbReference type="Proteomes" id="UP001164390"/>
    </source>
</evidence>
<evidence type="ECO:0000256" key="3">
    <source>
        <dbReference type="ARBA" id="ARBA00012078"/>
    </source>
</evidence>
<gene>
    <name evidence="13 15" type="primary">thrB</name>
    <name evidence="15" type="ORF">L0C25_02660</name>
</gene>
<sequence length="301" mass="30848">MSPRFLSRPVTIASPATSANLGPGYDAMGLALAYGDEITAEAAGAGVRVDVEGVGADQLPTDETHLVAASMLAAFDAMGGRPPGLRVRCANRIPHARGMGSSSAAIVGGIVAARELVEGGARLLPDTEALSLAARIEGHPDNVAAALLGGLTIAWVDLDVVEAVHIPVEASVVVFVPPYEVSTDEARALLPGDVPHADAARNAGRAALLVTALGGRRELLLAATQDDLHQAYRSPAMAESFEFMSELRQNGVPAVISGAGPTVLTFSGDAADTDALMARSPTGWTARALEATNVGARRIHA</sequence>
<evidence type="ECO:0000256" key="8">
    <source>
        <dbReference type="ARBA" id="ARBA00022741"/>
    </source>
</evidence>
<dbReference type="PROSITE" id="PS00627">
    <property type="entry name" value="GHMP_KINASES_ATP"/>
    <property type="match status" value="1"/>
</dbReference>
<keyword evidence="5 13" id="KW-0028">Amino-acid biosynthesis</keyword>
<dbReference type="Pfam" id="PF00288">
    <property type="entry name" value="GHMP_kinases_N"/>
    <property type="match status" value="1"/>
</dbReference>
<comment type="function">
    <text evidence="12 13">Catalyzes the ATP-dependent phosphorylation of L-homoserine to L-homoserine phosphate.</text>
</comment>
<proteinExistence type="inferred from homology"/>
<dbReference type="SUPFAM" id="SSF54211">
    <property type="entry name" value="Ribosomal protein S5 domain 2-like"/>
    <property type="match status" value="1"/>
</dbReference>
<dbReference type="KEGG" id="sgrg:L0C25_02660"/>
<dbReference type="GO" id="GO:0005524">
    <property type="term" value="F:ATP binding"/>
    <property type="evidence" value="ECO:0007669"/>
    <property type="project" value="UniProtKB-UniRule"/>
</dbReference>
<accession>A0AA46TIJ6</accession>
<protein>
    <recommendedName>
        <fullName evidence="4 13">Homoserine kinase</fullName>
        <shortName evidence="13">HK</shortName>
        <shortName evidence="13">HSK</shortName>
        <ecNumber evidence="3 13">2.7.1.39</ecNumber>
    </recommendedName>
</protein>
<dbReference type="EMBL" id="CP094970">
    <property type="protein sequence ID" value="UYM05992.1"/>
    <property type="molecule type" value="Genomic_DNA"/>
</dbReference>
<dbReference type="PIRSF" id="PIRSF000676">
    <property type="entry name" value="Homoser_kin"/>
    <property type="match status" value="1"/>
</dbReference>
<dbReference type="GO" id="GO:0005737">
    <property type="term" value="C:cytoplasm"/>
    <property type="evidence" value="ECO:0007669"/>
    <property type="project" value="UniProtKB-SubCell"/>
</dbReference>
<evidence type="ECO:0000256" key="2">
    <source>
        <dbReference type="ARBA" id="ARBA00007370"/>
    </source>
</evidence>
<dbReference type="Gene3D" id="3.30.230.10">
    <property type="match status" value="1"/>
</dbReference>
<feature type="binding site" evidence="13">
    <location>
        <begin position="94"/>
        <end position="104"/>
    </location>
    <ligand>
        <name>ATP</name>
        <dbReference type="ChEBI" id="CHEBI:30616"/>
    </ligand>
</feature>
<feature type="domain" description="GHMP kinase N-terminal" evidence="14">
    <location>
        <begin position="72"/>
        <end position="150"/>
    </location>
</feature>
<evidence type="ECO:0000256" key="4">
    <source>
        <dbReference type="ARBA" id="ARBA00017858"/>
    </source>
</evidence>
<dbReference type="InterPro" id="IPR014721">
    <property type="entry name" value="Ribsml_uS5_D2-typ_fold_subgr"/>
</dbReference>
<dbReference type="SUPFAM" id="SSF55060">
    <property type="entry name" value="GHMP Kinase, C-terminal domain"/>
    <property type="match status" value="1"/>
</dbReference>
<dbReference type="HAMAP" id="MF_00384">
    <property type="entry name" value="Homoser_kinase"/>
    <property type="match status" value="1"/>
</dbReference>
<name>A0AA46TIJ6_9ACTN</name>
<dbReference type="AlphaFoldDB" id="A0AA46TIJ6"/>
<dbReference type="PANTHER" id="PTHR20861:SF1">
    <property type="entry name" value="HOMOSERINE KINASE"/>
    <property type="match status" value="1"/>
</dbReference>
<keyword evidence="7 13" id="KW-0791">Threonine biosynthesis</keyword>
<dbReference type="Proteomes" id="UP001164390">
    <property type="component" value="Chromosome"/>
</dbReference>
<keyword evidence="8 13" id="KW-0547">Nucleotide-binding</keyword>
<comment type="subcellular location">
    <subcellularLocation>
        <location evidence="13">Cytoplasm</location>
    </subcellularLocation>
</comment>
<evidence type="ECO:0000256" key="11">
    <source>
        <dbReference type="ARBA" id="ARBA00049375"/>
    </source>
</evidence>
<reference evidence="15" key="1">
    <citation type="submission" date="2022-01" db="EMBL/GenBank/DDBJ databases">
        <title>Nocardioidaceae gen. sp. A5X3R13.</title>
        <authorList>
            <person name="Lopez Marin M.A."/>
            <person name="Uhlik O."/>
        </authorList>
    </citation>
    <scope>NUCLEOTIDE SEQUENCE</scope>
    <source>
        <strain evidence="15">A5X3R13</strain>
    </source>
</reference>
<dbReference type="PRINTS" id="PR00958">
    <property type="entry name" value="HOMSERKINASE"/>
</dbReference>
<comment type="catalytic activity">
    <reaction evidence="11 13">
        <text>L-homoserine + ATP = O-phospho-L-homoserine + ADP + H(+)</text>
        <dbReference type="Rhea" id="RHEA:13985"/>
        <dbReference type="ChEBI" id="CHEBI:15378"/>
        <dbReference type="ChEBI" id="CHEBI:30616"/>
        <dbReference type="ChEBI" id="CHEBI:57476"/>
        <dbReference type="ChEBI" id="CHEBI:57590"/>
        <dbReference type="ChEBI" id="CHEBI:456216"/>
        <dbReference type="EC" id="2.7.1.39"/>
    </reaction>
</comment>
<dbReference type="InterPro" id="IPR020568">
    <property type="entry name" value="Ribosomal_Su5_D2-typ_SF"/>
</dbReference>
<evidence type="ECO:0000256" key="6">
    <source>
        <dbReference type="ARBA" id="ARBA00022679"/>
    </source>
</evidence>
<evidence type="ECO:0000256" key="5">
    <source>
        <dbReference type="ARBA" id="ARBA00022605"/>
    </source>
</evidence>
<evidence type="ECO:0000256" key="13">
    <source>
        <dbReference type="HAMAP-Rule" id="MF_00384"/>
    </source>
</evidence>
<dbReference type="NCBIfam" id="TIGR00191">
    <property type="entry name" value="thrB"/>
    <property type="match status" value="1"/>
</dbReference>